<dbReference type="PANTHER" id="PTHR23320:SF10">
    <property type="entry name" value="MEMBRANE-SPANNING 4-DOMAINS SUBFAMILY A MEMBER 14"/>
    <property type="match status" value="1"/>
</dbReference>
<evidence type="ECO:0000256" key="4">
    <source>
        <dbReference type="ARBA" id="ARBA00022989"/>
    </source>
</evidence>
<organism evidence="8 9">
    <name type="scientific">Vicugna pacos</name>
    <name type="common">Alpaca</name>
    <name type="synonym">Lama pacos</name>
    <dbReference type="NCBI Taxonomy" id="30538"/>
    <lineage>
        <taxon>Eukaryota</taxon>
        <taxon>Metazoa</taxon>
        <taxon>Chordata</taxon>
        <taxon>Craniata</taxon>
        <taxon>Vertebrata</taxon>
        <taxon>Euteleostomi</taxon>
        <taxon>Mammalia</taxon>
        <taxon>Eutheria</taxon>
        <taxon>Laurasiatheria</taxon>
        <taxon>Artiodactyla</taxon>
        <taxon>Tylopoda</taxon>
        <taxon>Camelidae</taxon>
        <taxon>Vicugna</taxon>
    </lineage>
</organism>
<evidence type="ECO:0000313" key="10">
    <source>
        <dbReference type="RefSeq" id="XP_072826121.1"/>
    </source>
</evidence>
<evidence type="ECO:0000256" key="3">
    <source>
        <dbReference type="ARBA" id="ARBA00022692"/>
    </source>
</evidence>
<name>A0A6I9IL57_VICPA</name>
<dbReference type="GO" id="GO:0007166">
    <property type="term" value="P:cell surface receptor signaling pathway"/>
    <property type="evidence" value="ECO:0007669"/>
    <property type="project" value="TreeGrafter"/>
</dbReference>
<feature type="transmembrane region" description="Helical" evidence="7">
    <location>
        <begin position="77"/>
        <end position="99"/>
    </location>
</feature>
<keyword evidence="4 7" id="KW-1133">Transmembrane helix</keyword>
<keyword evidence="8" id="KW-1185">Reference proteome</keyword>
<comment type="subcellular location">
    <subcellularLocation>
        <location evidence="1">Membrane</location>
        <topology evidence="1">Multi-pass membrane protein</topology>
    </subcellularLocation>
</comment>
<dbReference type="AlphaFoldDB" id="A0A6I9IL57"/>
<evidence type="ECO:0000256" key="1">
    <source>
        <dbReference type="ARBA" id="ARBA00004141"/>
    </source>
</evidence>
<dbReference type="OrthoDB" id="9838243at2759"/>
<keyword evidence="3 7" id="KW-0812">Transmembrane</keyword>
<feature type="compositionally biased region" description="Basic and acidic residues" evidence="6">
    <location>
        <begin position="689"/>
        <end position="700"/>
    </location>
</feature>
<feature type="region of interest" description="Disordered" evidence="6">
    <location>
        <begin position="665"/>
        <end position="736"/>
    </location>
</feature>
<dbReference type="GeneID" id="102539938"/>
<dbReference type="PANTHER" id="PTHR23320">
    <property type="entry name" value="MEMBRANE-SPANNING 4-DOMAINS SUBFAMILY A MS4A -RELATED"/>
    <property type="match status" value="1"/>
</dbReference>
<feature type="region of interest" description="Disordered" evidence="6">
    <location>
        <begin position="552"/>
        <end position="572"/>
    </location>
</feature>
<keyword evidence="5 7" id="KW-0472">Membrane</keyword>
<feature type="region of interest" description="Disordered" evidence="6">
    <location>
        <begin position="764"/>
        <end position="788"/>
    </location>
</feature>
<dbReference type="FunCoup" id="A0A6I9IL57">
    <property type="interactions" value="1"/>
</dbReference>
<feature type="transmembrane region" description="Helical" evidence="7">
    <location>
        <begin position="153"/>
        <end position="179"/>
    </location>
</feature>
<gene>
    <name evidence="9 10" type="primary">MS4A14</name>
</gene>
<reference evidence="9 10" key="1">
    <citation type="submission" date="2025-05" db="UniProtKB">
        <authorList>
            <consortium name="RefSeq"/>
        </authorList>
    </citation>
    <scope>IDENTIFICATION</scope>
</reference>
<evidence type="ECO:0000256" key="2">
    <source>
        <dbReference type="ARBA" id="ARBA00009565"/>
    </source>
</evidence>
<protein>
    <submittedName>
        <fullName evidence="9 10">Membrane-spanning 4-domains subfamily A member 14 isoform X1</fullName>
    </submittedName>
</protein>
<accession>A0A6I9IL57</accession>
<feature type="region of interest" description="Disordered" evidence="6">
    <location>
        <begin position="347"/>
        <end position="403"/>
    </location>
</feature>
<evidence type="ECO:0000256" key="6">
    <source>
        <dbReference type="SAM" id="MobiDB-lite"/>
    </source>
</evidence>
<dbReference type="InterPro" id="IPR007237">
    <property type="entry name" value="CD20-like"/>
</dbReference>
<evidence type="ECO:0000256" key="5">
    <source>
        <dbReference type="ARBA" id="ARBA00023136"/>
    </source>
</evidence>
<dbReference type="RefSeq" id="XP_072826121.1">
    <property type="nucleotide sequence ID" value="XM_072970020.1"/>
</dbReference>
<evidence type="ECO:0000313" key="8">
    <source>
        <dbReference type="Proteomes" id="UP001652581"/>
    </source>
</evidence>
<sequence>MESSSGVKRSTHVFTLQPNETVLTALPYGPHSSLLDFLKGEPKVLGALQILLALIIAGVGAIFAFNYFNFTQRFPLVFFTGYPFWGALVFIVTGCITGSSKNDKCLGQDATGMSIISSMVAVAGITLTIISYRQQHMYCQAPSLEGICVIGRVLYNGILSVLLISSIAQLSISVTVASFRSKCWTRSNEIVFFLPLDVTQDSGLSVPEENAVIQFEHQEESTSDVSTTNIQPVFFGGYTFFKLRVTRHPSAFQHSVSVADEQQKYSPPPLSLYEEDLELESLPLSLELRPSEIMHTNELNDEDLQIAIMQSLEKKTQLLHARPLQLQAIPPYAEKDYQALQPQVLPSQPLPAKAQPSEAPTPHVTESHGLTSQDMQPQHKPSENTQSVDTLSQGRLGPGTPSQDIFFQRRVLPVNAMPFEVPTICIVEPPNTQHRDQQSLDFQLQRIQSQDHKSIHLSYQDIKSEVKLLTEEWKSEEELHRRKSSKQHSLYQQNEDWQPLKEKSLDLKIQAPQSPRRKSLDKHIKIWLSQKKQYKDKQVQVNETTLQLLDEQVDGQKSKEEKPSKQLYQDQQSQIQEYHGWQAQDQKIQGWQSLGQQSQDYRTQEWENSEWKKQERQLEMQHSLNWESQARQTQDLLLKKSLKQKALFQETQPLYAVIPPHLDGQVQDVPYQDSQHQDKDQEDLQSTRTRKEDTERDAVQTRDISPEDVNCGSKSPSDVQSEDMKPDFNCSSYQSSAQGTDFTYLSNLNSEQDVQQNISVCSTASKEDLTLTPTSSYPNERQQSEDSD</sequence>
<proteinExistence type="inferred from homology"/>
<dbReference type="Pfam" id="PF04103">
    <property type="entry name" value="CD20"/>
    <property type="match status" value="1"/>
</dbReference>
<comment type="similarity">
    <text evidence="2">Belongs to the MS4A family.</text>
</comment>
<dbReference type="CTD" id="84689"/>
<feature type="transmembrane region" description="Helical" evidence="7">
    <location>
        <begin position="44"/>
        <end position="65"/>
    </location>
</feature>
<feature type="compositionally biased region" description="Basic and acidic residues" evidence="6">
    <location>
        <begin position="554"/>
        <end position="564"/>
    </location>
</feature>
<feature type="transmembrane region" description="Helical" evidence="7">
    <location>
        <begin position="111"/>
        <end position="132"/>
    </location>
</feature>
<evidence type="ECO:0000313" key="9">
    <source>
        <dbReference type="RefSeq" id="XP_006214997.2"/>
    </source>
</evidence>
<feature type="compositionally biased region" description="Polar residues" evidence="6">
    <location>
        <begin position="771"/>
        <end position="781"/>
    </location>
</feature>
<dbReference type="Proteomes" id="UP001652581">
    <property type="component" value="Chromosome 10"/>
</dbReference>
<dbReference type="InParanoid" id="A0A6I9IL57"/>
<dbReference type="GO" id="GO:0005886">
    <property type="term" value="C:plasma membrane"/>
    <property type="evidence" value="ECO:0007669"/>
    <property type="project" value="TreeGrafter"/>
</dbReference>
<dbReference type="RefSeq" id="XP_006214997.2">
    <property type="nucleotide sequence ID" value="XM_006214935.3"/>
</dbReference>
<feature type="compositionally biased region" description="Polar residues" evidence="6">
    <location>
        <begin position="383"/>
        <end position="393"/>
    </location>
</feature>
<dbReference type="KEGG" id="vpc:102539938"/>
<dbReference type="InterPro" id="IPR030417">
    <property type="entry name" value="MS4A"/>
</dbReference>
<evidence type="ECO:0000256" key="7">
    <source>
        <dbReference type="SAM" id="Phobius"/>
    </source>
</evidence>